<evidence type="ECO:0000313" key="2">
    <source>
        <dbReference type="EMBL" id="PPJ36004.1"/>
    </source>
</evidence>
<name>A0A2S6ALA5_9NOCA</name>
<proteinExistence type="predicted"/>
<dbReference type="Proteomes" id="UP000239874">
    <property type="component" value="Unassembled WGS sequence"/>
</dbReference>
<accession>A0A2S6ALA5</accession>
<evidence type="ECO:0000256" key="1">
    <source>
        <dbReference type="SAM" id="MobiDB-lite"/>
    </source>
</evidence>
<protein>
    <recommendedName>
        <fullName evidence="4">WXG100 family type VII secretion target</fullName>
    </recommendedName>
</protein>
<evidence type="ECO:0000313" key="3">
    <source>
        <dbReference type="Proteomes" id="UP000239874"/>
    </source>
</evidence>
<sequence>MTPGLKYAWTVAAGVSTRSNSAADRASGPRCDNGSLENPPEAGGRVVAPSDNPVSPGGCDSPEPDRYCVQAWWPPCSRARFHPDIWTREVSVTDPQGSAAAFTVVPTEVQDAGKFVQLTAEALVNGIRSADSEVVGLMSTWKGAAADAYLAGWDEAKTGALEVLDALAVMAELLGVVAVSYASVDDRTATGLGALNMGTSTATQPGGPTGPLLNM</sequence>
<gene>
    <name evidence="2" type="ORF">C5E45_23175</name>
</gene>
<organism evidence="2 3">
    <name type="scientific">Nocardia nova</name>
    <dbReference type="NCBI Taxonomy" id="37330"/>
    <lineage>
        <taxon>Bacteria</taxon>
        <taxon>Bacillati</taxon>
        <taxon>Actinomycetota</taxon>
        <taxon>Actinomycetes</taxon>
        <taxon>Mycobacteriales</taxon>
        <taxon>Nocardiaceae</taxon>
        <taxon>Nocardia</taxon>
    </lineage>
</organism>
<dbReference type="Pfam" id="PF06013">
    <property type="entry name" value="WXG100"/>
    <property type="match status" value="1"/>
</dbReference>
<dbReference type="AlphaFoldDB" id="A0A2S6ALA5"/>
<comment type="caution">
    <text evidence="2">The sequence shown here is derived from an EMBL/GenBank/DDBJ whole genome shotgun (WGS) entry which is preliminary data.</text>
</comment>
<feature type="region of interest" description="Disordered" evidence="1">
    <location>
        <begin position="17"/>
        <end position="60"/>
    </location>
</feature>
<dbReference type="InterPro" id="IPR010310">
    <property type="entry name" value="T7SS_ESAT-6-like"/>
</dbReference>
<dbReference type="EMBL" id="PSZC01000017">
    <property type="protein sequence ID" value="PPJ36004.1"/>
    <property type="molecule type" value="Genomic_DNA"/>
</dbReference>
<reference evidence="2 3" key="1">
    <citation type="submission" date="2018-02" db="EMBL/GenBank/DDBJ databases">
        <title>8 Nocardia nova and 1 Nocardia cyriacigeorgica strain used for evolution to TMP-SMX.</title>
        <authorList>
            <person name="Mehta H."/>
            <person name="Weng J."/>
            <person name="Shamoo Y."/>
        </authorList>
    </citation>
    <scope>NUCLEOTIDE SEQUENCE [LARGE SCALE GENOMIC DNA]</scope>
    <source>
        <strain evidence="2 3">MDA3139</strain>
    </source>
</reference>
<dbReference type="InterPro" id="IPR036689">
    <property type="entry name" value="ESAT-6-like_sf"/>
</dbReference>
<dbReference type="SUPFAM" id="SSF140453">
    <property type="entry name" value="EsxAB dimer-like"/>
    <property type="match status" value="1"/>
</dbReference>
<dbReference type="Gene3D" id="1.10.287.1060">
    <property type="entry name" value="ESAT-6-like"/>
    <property type="match status" value="1"/>
</dbReference>
<evidence type="ECO:0008006" key="4">
    <source>
        <dbReference type="Google" id="ProtNLM"/>
    </source>
</evidence>